<dbReference type="EMBL" id="RJSE01000003">
    <property type="protein sequence ID" value="RNL64832.1"/>
    <property type="molecule type" value="Genomic_DNA"/>
</dbReference>
<keyword evidence="6" id="KW-1185">Reference proteome</keyword>
<dbReference type="Proteomes" id="UP000267128">
    <property type="component" value="Unassembled WGS sequence"/>
</dbReference>
<dbReference type="GO" id="GO:0016020">
    <property type="term" value="C:membrane"/>
    <property type="evidence" value="ECO:0007669"/>
    <property type="project" value="UniProtKB-SubCell"/>
</dbReference>
<dbReference type="PANTHER" id="PTHR37042">
    <property type="entry name" value="OUTER MEMBRANE PROTEIN RV1973"/>
    <property type="match status" value="1"/>
</dbReference>
<evidence type="ECO:0000256" key="4">
    <source>
        <dbReference type="SAM" id="Phobius"/>
    </source>
</evidence>
<sequence length="266" mass="27974">MVGNDHRHPARPAPAGGEGRPGPARAAEEGLHRKGRGPGRGRSRDHHGNGRRFRPGDRSRRCGRGCRADGQAEPLHGGPGPRRRHLEAGKPAASSGAPVRGRILRVIAATVVVTLVVLGVAGWTRAISLRHDSPASNAALVDAGRTEELVTAISQSLTQVLSYDYQDPGLTNAAADRVLTGPARDEHTTLFEELRKKAPGQKLVLSAEIQAAGVVTLSGDRATVLVFLDQSSLRAGDKEATVSAAQLSVSAVRVDGAWKISGLRPL</sequence>
<keyword evidence="2 4" id="KW-0472">Membrane</keyword>
<dbReference type="AlphaFoldDB" id="A0A3N0CMZ8"/>
<accession>A0A3N0CMZ8</accession>
<keyword evidence="4" id="KW-0812">Transmembrane</keyword>
<reference evidence="5 6" key="1">
    <citation type="submission" date="2018-11" db="EMBL/GenBank/DDBJ databases">
        <authorList>
            <person name="Li F."/>
        </authorList>
    </citation>
    <scope>NUCLEOTIDE SEQUENCE [LARGE SCALE GENOMIC DNA]</scope>
    <source>
        <strain evidence="5 6">Gsoil 097</strain>
    </source>
</reference>
<evidence type="ECO:0000313" key="6">
    <source>
        <dbReference type="Proteomes" id="UP000267128"/>
    </source>
</evidence>
<evidence type="ECO:0000313" key="5">
    <source>
        <dbReference type="EMBL" id="RNL64832.1"/>
    </source>
</evidence>
<comment type="subcellular location">
    <subcellularLocation>
        <location evidence="1">Membrane</location>
    </subcellularLocation>
</comment>
<keyword evidence="4" id="KW-1133">Transmembrane helix</keyword>
<proteinExistence type="predicted"/>
<evidence type="ECO:0000256" key="3">
    <source>
        <dbReference type="SAM" id="MobiDB-lite"/>
    </source>
</evidence>
<evidence type="ECO:0000256" key="2">
    <source>
        <dbReference type="ARBA" id="ARBA00023136"/>
    </source>
</evidence>
<name>A0A3N0CMZ8_9ACTN</name>
<feature type="region of interest" description="Disordered" evidence="3">
    <location>
        <begin position="1"/>
        <end position="97"/>
    </location>
</feature>
<feature type="compositionally biased region" description="Basic residues" evidence="3">
    <location>
        <begin position="33"/>
        <end position="53"/>
    </location>
</feature>
<gene>
    <name evidence="5" type="ORF">EFK50_02245</name>
</gene>
<comment type="caution">
    <text evidence="5">The sequence shown here is derived from an EMBL/GenBank/DDBJ whole genome shotgun (WGS) entry which is preliminary data.</text>
</comment>
<evidence type="ECO:0000256" key="1">
    <source>
        <dbReference type="ARBA" id="ARBA00004370"/>
    </source>
</evidence>
<feature type="transmembrane region" description="Helical" evidence="4">
    <location>
        <begin position="103"/>
        <end position="123"/>
    </location>
</feature>
<dbReference type="PANTHER" id="PTHR37042:SF4">
    <property type="entry name" value="OUTER MEMBRANE PROTEIN RV1973"/>
    <property type="match status" value="1"/>
</dbReference>
<dbReference type="OrthoDB" id="5192320at2"/>
<organism evidence="5 6">
    <name type="scientific">Nocardioides marmoriginsengisoli</name>
    <dbReference type="NCBI Taxonomy" id="661483"/>
    <lineage>
        <taxon>Bacteria</taxon>
        <taxon>Bacillati</taxon>
        <taxon>Actinomycetota</taxon>
        <taxon>Actinomycetes</taxon>
        <taxon>Propionibacteriales</taxon>
        <taxon>Nocardioidaceae</taxon>
        <taxon>Nocardioides</taxon>
    </lineage>
</organism>
<protein>
    <submittedName>
        <fullName evidence="5">Uncharacterized protein</fullName>
    </submittedName>
</protein>